<dbReference type="Pfam" id="PF04326">
    <property type="entry name" value="SLFN_AlbA_2"/>
    <property type="match status" value="1"/>
</dbReference>
<reference evidence="2 3" key="1">
    <citation type="submission" date="2016-05" db="EMBL/GenBank/DDBJ databases">
        <title>Genomic and physiological characterization of Planctopirus sp. isolated from fresh water lake.</title>
        <authorList>
            <person name="Subhash Y."/>
            <person name="Ramana C."/>
        </authorList>
    </citation>
    <scope>NUCLEOTIDE SEQUENCE [LARGE SCALE GENOMIC DNA]</scope>
    <source>
        <strain evidence="2 3">JC280</strain>
    </source>
</reference>
<protein>
    <recommendedName>
        <fullName evidence="1">Schlafen AlbA-2 domain-containing protein</fullName>
    </recommendedName>
</protein>
<dbReference type="RefSeq" id="WP_068853203.1">
    <property type="nucleotide sequence ID" value="NZ_LYDR01000158.1"/>
</dbReference>
<dbReference type="InterPro" id="IPR038461">
    <property type="entry name" value="Schlafen_AlbA_2_dom_sf"/>
</dbReference>
<evidence type="ECO:0000313" key="3">
    <source>
        <dbReference type="Proteomes" id="UP000094828"/>
    </source>
</evidence>
<accession>A0A1C3E478</accession>
<feature type="domain" description="Schlafen AlbA-2" evidence="1">
    <location>
        <begin position="24"/>
        <end position="156"/>
    </location>
</feature>
<organism evidence="2 3">
    <name type="scientific">Planctopirus hydrillae</name>
    <dbReference type="NCBI Taxonomy" id="1841610"/>
    <lineage>
        <taxon>Bacteria</taxon>
        <taxon>Pseudomonadati</taxon>
        <taxon>Planctomycetota</taxon>
        <taxon>Planctomycetia</taxon>
        <taxon>Planctomycetales</taxon>
        <taxon>Planctomycetaceae</taxon>
        <taxon>Planctopirus</taxon>
    </lineage>
</organism>
<evidence type="ECO:0000259" key="1">
    <source>
        <dbReference type="Pfam" id="PF04326"/>
    </source>
</evidence>
<dbReference type="Gene3D" id="3.30.950.30">
    <property type="entry name" value="Schlafen, AAA domain"/>
    <property type="match status" value="1"/>
</dbReference>
<proteinExistence type="predicted"/>
<sequence>MQFADLSKVTEADLQSLVNDSTPESQTLDFKKEFYALDKGPRKEEQIFELLKDVAAMANSEGGDIIFGIGEIESGKAGELTGIAPIDEDNLERQVNALLRRIDPPLSIKIKRIPLSTSLDAVVLRVFRSVKAPHRIEYPDGKCSIPKRVGTQTLQMRTFELRECIRESDMAAKAIQNFVYRRVSGMTDGSELPGVGGNPTLHIHVVPEDAFGTPNTFSHRELLDVFRYKTLPHIGDGNWILNVDGIQLGDRGHWQGERVQIYRNGIIELSHGNLLQADGNGTERVHPLFFTESLLAVASAVEKMRQLDYRARLWMYFSLANVDGQELWDFRTRFRGGLPMQFDRKYIMFPELDVTDLSQKSLLPVAKALVANIWASVGSSSPPPLDDDCNFVW</sequence>
<dbReference type="InterPro" id="IPR007421">
    <property type="entry name" value="Schlafen_AlbA_2_dom"/>
</dbReference>
<name>A0A1C3E478_9PLAN</name>
<keyword evidence="3" id="KW-1185">Reference proteome</keyword>
<dbReference type="EMBL" id="LYDR01000158">
    <property type="protein sequence ID" value="ODA28058.1"/>
    <property type="molecule type" value="Genomic_DNA"/>
</dbReference>
<evidence type="ECO:0000313" key="2">
    <source>
        <dbReference type="EMBL" id="ODA28058.1"/>
    </source>
</evidence>
<comment type="caution">
    <text evidence="2">The sequence shown here is derived from an EMBL/GenBank/DDBJ whole genome shotgun (WGS) entry which is preliminary data.</text>
</comment>
<dbReference type="STRING" id="1841610.A6X21_14450"/>
<dbReference type="Proteomes" id="UP000094828">
    <property type="component" value="Unassembled WGS sequence"/>
</dbReference>
<dbReference type="AlphaFoldDB" id="A0A1C3E478"/>
<gene>
    <name evidence="2" type="ORF">A6X21_14450</name>
</gene>